<keyword evidence="2" id="KW-0371">Homeobox</keyword>
<dbReference type="InterPro" id="IPR009057">
    <property type="entry name" value="Homeodomain-like_sf"/>
</dbReference>
<proteinExistence type="predicted"/>
<accession>A0A8J5TLC1</accession>
<comment type="caution">
    <text evidence="2">The sequence shown here is derived from an EMBL/GenBank/DDBJ whole genome shotgun (WGS) entry which is preliminary data.</text>
</comment>
<evidence type="ECO:0000313" key="2">
    <source>
        <dbReference type="EMBL" id="KAG7176820.1"/>
    </source>
</evidence>
<dbReference type="EMBL" id="JAHLQT010002534">
    <property type="protein sequence ID" value="KAG7176820.1"/>
    <property type="molecule type" value="Genomic_DNA"/>
</dbReference>
<evidence type="ECO:0000313" key="3">
    <source>
        <dbReference type="Proteomes" id="UP000747542"/>
    </source>
</evidence>
<keyword evidence="3" id="KW-1185">Reference proteome</keyword>
<dbReference type="GO" id="GO:0005634">
    <property type="term" value="C:nucleus"/>
    <property type="evidence" value="ECO:0007669"/>
    <property type="project" value="UniProtKB-SubCell"/>
</dbReference>
<reference evidence="2" key="1">
    <citation type="journal article" date="2021" name="Sci. Adv.">
        <title>The American lobster genome reveals insights on longevity, neural, and immune adaptations.</title>
        <authorList>
            <person name="Polinski J.M."/>
            <person name="Zimin A.V."/>
            <person name="Clark K.F."/>
            <person name="Kohn A.B."/>
            <person name="Sadowski N."/>
            <person name="Timp W."/>
            <person name="Ptitsyn A."/>
            <person name="Khanna P."/>
            <person name="Romanova D.Y."/>
            <person name="Williams P."/>
            <person name="Greenwood S.J."/>
            <person name="Moroz L.L."/>
            <person name="Walt D.R."/>
            <person name="Bodnar A.G."/>
        </authorList>
    </citation>
    <scope>NUCLEOTIDE SEQUENCE</scope>
    <source>
        <strain evidence="2">GMGI-L3</strain>
    </source>
</reference>
<dbReference type="Gene3D" id="1.10.10.10">
    <property type="entry name" value="Winged helix-like DNA-binding domain superfamily/Winged helix DNA-binding domain"/>
    <property type="match status" value="1"/>
</dbReference>
<gene>
    <name evidence="2" type="ORF">Hamer_G000001</name>
</gene>
<name>A0A8J5TLC1_HOMAM</name>
<keyword evidence="2" id="KW-0238">DNA-binding</keyword>
<sequence length="74" mass="8387">MDVQARGRGRRAPHTWANRPEVIARRALIVGHHEAGKSINEISRLMGISKPTVRLWIRRCVKEGRLDRDPPALG</sequence>
<dbReference type="AlphaFoldDB" id="A0A8J5TLC1"/>
<protein>
    <submittedName>
        <fullName evidence="2">Putative Homeodomain-like domain-containing protein 10</fullName>
    </submittedName>
</protein>
<organism evidence="2 3">
    <name type="scientific">Homarus americanus</name>
    <name type="common">American lobster</name>
    <dbReference type="NCBI Taxonomy" id="6706"/>
    <lineage>
        <taxon>Eukaryota</taxon>
        <taxon>Metazoa</taxon>
        <taxon>Ecdysozoa</taxon>
        <taxon>Arthropoda</taxon>
        <taxon>Crustacea</taxon>
        <taxon>Multicrustacea</taxon>
        <taxon>Malacostraca</taxon>
        <taxon>Eumalacostraca</taxon>
        <taxon>Eucarida</taxon>
        <taxon>Decapoda</taxon>
        <taxon>Pleocyemata</taxon>
        <taxon>Astacidea</taxon>
        <taxon>Nephropoidea</taxon>
        <taxon>Nephropidae</taxon>
        <taxon>Homarus</taxon>
    </lineage>
</organism>
<dbReference type="InterPro" id="IPR036388">
    <property type="entry name" value="WH-like_DNA-bd_sf"/>
</dbReference>
<dbReference type="Proteomes" id="UP000747542">
    <property type="component" value="Unassembled WGS sequence"/>
</dbReference>
<evidence type="ECO:0000256" key="1">
    <source>
        <dbReference type="ARBA" id="ARBA00004123"/>
    </source>
</evidence>
<dbReference type="SUPFAM" id="SSF46689">
    <property type="entry name" value="Homeodomain-like"/>
    <property type="match status" value="1"/>
</dbReference>
<dbReference type="GO" id="GO:0003677">
    <property type="term" value="F:DNA binding"/>
    <property type="evidence" value="ECO:0007669"/>
    <property type="project" value="UniProtKB-KW"/>
</dbReference>
<comment type="subcellular location">
    <subcellularLocation>
        <location evidence="1">Nucleus</location>
    </subcellularLocation>
</comment>
<dbReference type="Pfam" id="PF13384">
    <property type="entry name" value="HTH_23"/>
    <property type="match status" value="1"/>
</dbReference>